<feature type="chain" id="PRO_5032566338" description="Carboxypeptidase regulatory-like domain-containing protein" evidence="1">
    <location>
        <begin position="24"/>
        <end position="901"/>
    </location>
</feature>
<dbReference type="Proteomes" id="UP000578569">
    <property type="component" value="Unassembled WGS sequence"/>
</dbReference>
<proteinExistence type="predicted"/>
<sequence>MIRQLVTGVAALLALAVGGAAPASETSPVTQQWTADPETQFLLDMQVRDLLLGNGVRAYDTPGGPCVLFGDFLTALDVPMKLDLERQKASGWAFSEENRIEIDRESQTVTLSGKRKSIATNDIRTVPEGWCVDPAALADWFGVGVRANLAGSVLSLESEARLPVERAVERRKRAERLAQRAAFDLASLPQVKLPYRMWRTPALDVVVSGGITYSAHSGLEVDRNMSVYASGELAKMSFDARLTSSPTGAGGLLRMRAYRSSIDGGLLGLLDATHVELGDLVTGASGVGNVAGNGRGALVTNRPLRRLAQFDTVSFEGELPAGWDAELYRNGQLLGFSVPTPDGRYLFDDIELQYGKNDIEIVLYGPQGQVRRRVEEVLVGDQQIPPGETWYFASASQPGRSLLDLSGRDGITGSGVRAQATLAVDHGVDKRLSVGMLAQTLLLEDERLTYVEGAVRRTFGNALVELTAAVTDNGGQRYRARAIGQLGDVSLSAQSTFNRNFDLTKRSDPLEQEHAISASVPLKLGRKTVPVSASTSFRRYEDGSTALSAATRMNMMVNRFNLAAEVDWERQQFRGPSPPPRERLTARFVGSGRIGDVRLQGDVDWNLMGGGGVSRAGLNAYWSASETVDWDAGLVWEPSSDRIRARVGHIRRFDFASVALTAEAASDGSVAAGFNMAFSIDAPGGNFRPTAQTLARTGSIEAVVFRDDNDNGRRDPGEPLQEGALLTAGHHGEARPSNAEGLARVAGLQTHSPIAVGLDTAALDDPTLVARDGLQVVVPRPGVTAQLLIPLVGSGEVEGMLLGVSGLPREGVGLELVDRHGKVVAATRTEFDGYFLFEKVAYGDYRLRLASDSANVLAARLSKETRVSVHPDKPYLRIGTVTLDGEAPQTASLQAEFAAAP</sequence>
<dbReference type="SUPFAM" id="SSF49478">
    <property type="entry name" value="Cna protein B-type domain"/>
    <property type="match status" value="1"/>
</dbReference>
<dbReference type="EMBL" id="JACICF010000002">
    <property type="protein sequence ID" value="MBB3764815.1"/>
    <property type="molecule type" value="Genomic_DNA"/>
</dbReference>
<accession>A0A839Z576</accession>
<gene>
    <name evidence="2" type="ORF">FHS50_001877</name>
</gene>
<keyword evidence="1" id="KW-0732">Signal</keyword>
<evidence type="ECO:0000256" key="1">
    <source>
        <dbReference type="SAM" id="SignalP"/>
    </source>
</evidence>
<keyword evidence="3" id="KW-1185">Reference proteome</keyword>
<dbReference type="RefSeq" id="WP_183934180.1">
    <property type="nucleotide sequence ID" value="NZ_JACICF010000002.1"/>
</dbReference>
<evidence type="ECO:0000313" key="3">
    <source>
        <dbReference type="Proteomes" id="UP000578569"/>
    </source>
</evidence>
<organism evidence="2 3">
    <name type="scientific">Sphingomicrobium lutaoense</name>
    <dbReference type="NCBI Taxonomy" id="515949"/>
    <lineage>
        <taxon>Bacteria</taxon>
        <taxon>Pseudomonadati</taxon>
        <taxon>Pseudomonadota</taxon>
        <taxon>Alphaproteobacteria</taxon>
        <taxon>Sphingomonadales</taxon>
        <taxon>Sphingomonadaceae</taxon>
        <taxon>Sphingomicrobium</taxon>
    </lineage>
</organism>
<feature type="signal peptide" evidence="1">
    <location>
        <begin position="1"/>
        <end position="23"/>
    </location>
</feature>
<reference evidence="2 3" key="1">
    <citation type="submission" date="2020-08" db="EMBL/GenBank/DDBJ databases">
        <title>Genomic Encyclopedia of Type Strains, Phase IV (KMG-IV): sequencing the most valuable type-strain genomes for metagenomic binning, comparative biology and taxonomic classification.</title>
        <authorList>
            <person name="Goeker M."/>
        </authorList>
    </citation>
    <scope>NUCLEOTIDE SEQUENCE [LARGE SCALE GENOMIC DNA]</scope>
    <source>
        <strain evidence="2 3">DSM 24194</strain>
    </source>
</reference>
<dbReference type="AlphaFoldDB" id="A0A839Z576"/>
<name>A0A839Z576_9SPHN</name>
<protein>
    <recommendedName>
        <fullName evidence="4">Carboxypeptidase regulatory-like domain-containing protein</fullName>
    </recommendedName>
</protein>
<comment type="caution">
    <text evidence="2">The sequence shown here is derived from an EMBL/GenBank/DDBJ whole genome shotgun (WGS) entry which is preliminary data.</text>
</comment>
<evidence type="ECO:0008006" key="4">
    <source>
        <dbReference type="Google" id="ProtNLM"/>
    </source>
</evidence>
<evidence type="ECO:0000313" key="2">
    <source>
        <dbReference type="EMBL" id="MBB3764815.1"/>
    </source>
</evidence>